<evidence type="ECO:0000256" key="3">
    <source>
        <dbReference type="ARBA" id="ARBA00023015"/>
    </source>
</evidence>
<protein>
    <recommendedName>
        <fullName evidence="14">DNA-binding response regulator</fullName>
    </recommendedName>
</protein>
<evidence type="ECO:0000256" key="1">
    <source>
        <dbReference type="ARBA" id="ARBA00022553"/>
    </source>
</evidence>
<keyword evidence="12" id="KW-1185">Reference proteome</keyword>
<dbReference type="GO" id="GO:0003700">
    <property type="term" value="F:DNA-binding transcription factor activity"/>
    <property type="evidence" value="ECO:0007669"/>
    <property type="project" value="InterPro"/>
</dbReference>
<evidence type="ECO:0000313" key="12">
    <source>
        <dbReference type="Proteomes" id="UP000091897"/>
    </source>
</evidence>
<dbReference type="EMBL" id="CP016171">
    <property type="protein sequence ID" value="ANN73448.1"/>
    <property type="molecule type" value="Genomic_DNA"/>
</dbReference>
<dbReference type="KEGG" id="bbro:BAU06_20180"/>
<dbReference type="SUPFAM" id="SSF46689">
    <property type="entry name" value="Homeodomain-like"/>
    <property type="match status" value="2"/>
</dbReference>
<dbReference type="PRINTS" id="PR00032">
    <property type="entry name" value="HTHARAC"/>
</dbReference>
<evidence type="ECO:0000256" key="5">
    <source>
        <dbReference type="ARBA" id="ARBA00023163"/>
    </source>
</evidence>
<dbReference type="SUPFAM" id="SSF52172">
    <property type="entry name" value="CheY-like"/>
    <property type="match status" value="1"/>
</dbReference>
<dbReference type="GO" id="GO:0005829">
    <property type="term" value="C:cytosol"/>
    <property type="evidence" value="ECO:0007669"/>
    <property type="project" value="TreeGrafter"/>
</dbReference>
<sequence>MTSSQATKQAARLLLVDDSPADLRLLVQLLNQEGFKLLVALDGKQAYERAMVQPLPDVILMDISMPKADGYTTCRLLKANPRTAHIPVIFVTASAGLDERLKGFDVGGADYVLKPYNPEEVLARVRVQLQMKRRAAASRLSPPAIQETATSDAHASADTKPHAAAISNDQAIVNTTTQYLTDHLSDAPSQKHLARLIGVNEKRLTHAFRTLLGKTIHDYLRDQRMERARTLLQDYSLTIAEIADQLGFSSPANFASAFRRQLGCSPVAFRRRFAGLPVVRIKRGSEIPASTSGIFQKL</sequence>
<dbReference type="PANTHER" id="PTHR48111">
    <property type="entry name" value="REGULATOR OF RPOS"/>
    <property type="match status" value="1"/>
</dbReference>
<dbReference type="InterPro" id="IPR020449">
    <property type="entry name" value="Tscrpt_reg_AraC-type_HTH"/>
</dbReference>
<dbReference type="RefSeq" id="WP_066354310.1">
    <property type="nucleotide sequence ID" value="NZ_CBCSFJ010000013.1"/>
</dbReference>
<evidence type="ECO:0000313" key="11">
    <source>
        <dbReference type="EMBL" id="ANN73448.1"/>
    </source>
</evidence>
<evidence type="ECO:0000256" key="7">
    <source>
        <dbReference type="SAM" id="MobiDB-lite"/>
    </source>
</evidence>
<reference evidence="12 13" key="1">
    <citation type="submission" date="2016-06" db="EMBL/GenBank/DDBJ databases">
        <title>Complete genome sequences of Bordetella bronchialis and Bordetella flabilis.</title>
        <authorList>
            <person name="LiPuma J.J."/>
            <person name="Spilker T."/>
        </authorList>
    </citation>
    <scope>NUCLEOTIDE SEQUENCE [LARGE SCALE GENOMIC DNA]</scope>
    <source>
        <strain evidence="11 13">AU17976</strain>
        <strain evidence="10 12">AU3182</strain>
    </source>
</reference>
<dbReference type="InterPro" id="IPR011006">
    <property type="entry name" value="CheY-like_superfamily"/>
</dbReference>
<dbReference type="Gene3D" id="1.10.10.60">
    <property type="entry name" value="Homeodomain-like"/>
    <property type="match status" value="1"/>
</dbReference>
<dbReference type="PROSITE" id="PS00041">
    <property type="entry name" value="HTH_ARAC_FAMILY_1"/>
    <property type="match status" value="1"/>
</dbReference>
<keyword evidence="5" id="KW-0804">Transcription</keyword>
<dbReference type="EMBL" id="CP016170">
    <property type="protein sequence ID" value="ANN68308.1"/>
    <property type="molecule type" value="Genomic_DNA"/>
</dbReference>
<evidence type="ECO:0000256" key="6">
    <source>
        <dbReference type="PROSITE-ProRule" id="PRU00169"/>
    </source>
</evidence>
<dbReference type="PANTHER" id="PTHR48111:SF1">
    <property type="entry name" value="TWO-COMPONENT RESPONSE REGULATOR ORR33"/>
    <property type="match status" value="1"/>
</dbReference>
<accession>A0A193G1B1</accession>
<feature type="domain" description="Response regulatory" evidence="9">
    <location>
        <begin position="12"/>
        <end position="129"/>
    </location>
</feature>
<gene>
    <name evidence="10" type="ORF">BAU06_20180</name>
    <name evidence="11" type="ORF">BAU08_20710</name>
</gene>
<dbReference type="GO" id="GO:0032993">
    <property type="term" value="C:protein-DNA complex"/>
    <property type="evidence" value="ECO:0007669"/>
    <property type="project" value="TreeGrafter"/>
</dbReference>
<feature type="domain" description="HTH araC/xylS-type" evidence="8">
    <location>
        <begin position="174"/>
        <end position="272"/>
    </location>
</feature>
<feature type="compositionally biased region" description="Low complexity" evidence="7">
    <location>
        <begin position="138"/>
        <end position="154"/>
    </location>
</feature>
<dbReference type="GO" id="GO:0000976">
    <property type="term" value="F:transcription cis-regulatory region binding"/>
    <property type="evidence" value="ECO:0007669"/>
    <property type="project" value="TreeGrafter"/>
</dbReference>
<dbReference type="STRING" id="463025.BAU08_20710"/>
<dbReference type="SMART" id="SM00342">
    <property type="entry name" value="HTH_ARAC"/>
    <property type="match status" value="1"/>
</dbReference>
<dbReference type="PROSITE" id="PS01124">
    <property type="entry name" value="HTH_ARAC_FAMILY_2"/>
    <property type="match status" value="1"/>
</dbReference>
<keyword evidence="2" id="KW-0902">Two-component regulatory system</keyword>
<dbReference type="Pfam" id="PF12833">
    <property type="entry name" value="HTH_18"/>
    <property type="match status" value="1"/>
</dbReference>
<evidence type="ECO:0000256" key="2">
    <source>
        <dbReference type="ARBA" id="ARBA00023012"/>
    </source>
</evidence>
<evidence type="ECO:0000259" key="8">
    <source>
        <dbReference type="PROSITE" id="PS01124"/>
    </source>
</evidence>
<feature type="modified residue" description="4-aspartylphosphate" evidence="6">
    <location>
        <position position="62"/>
    </location>
</feature>
<evidence type="ECO:0000313" key="10">
    <source>
        <dbReference type="EMBL" id="ANN68308.1"/>
    </source>
</evidence>
<dbReference type="CDD" id="cd19920">
    <property type="entry name" value="REC_PA4781-like"/>
    <property type="match status" value="1"/>
</dbReference>
<evidence type="ECO:0000313" key="13">
    <source>
        <dbReference type="Proteomes" id="UP000092213"/>
    </source>
</evidence>
<keyword evidence="3" id="KW-0805">Transcription regulation</keyword>
<evidence type="ECO:0000256" key="4">
    <source>
        <dbReference type="ARBA" id="ARBA00023125"/>
    </source>
</evidence>
<feature type="region of interest" description="Disordered" evidence="7">
    <location>
        <begin position="138"/>
        <end position="161"/>
    </location>
</feature>
<dbReference type="OrthoDB" id="9801101at2"/>
<dbReference type="AlphaFoldDB" id="A0A193G1B1"/>
<organism evidence="11 13">
    <name type="scientific">Bordetella bronchialis</name>
    <dbReference type="NCBI Taxonomy" id="463025"/>
    <lineage>
        <taxon>Bacteria</taxon>
        <taxon>Pseudomonadati</taxon>
        <taxon>Pseudomonadota</taxon>
        <taxon>Betaproteobacteria</taxon>
        <taxon>Burkholderiales</taxon>
        <taxon>Alcaligenaceae</taxon>
        <taxon>Bordetella</taxon>
    </lineage>
</organism>
<dbReference type="Gene3D" id="3.40.50.2300">
    <property type="match status" value="1"/>
</dbReference>
<name>A0A193G1B1_9BORD</name>
<dbReference type="Proteomes" id="UP000092213">
    <property type="component" value="Chromosome"/>
</dbReference>
<keyword evidence="1 6" id="KW-0597">Phosphoprotein</keyword>
<dbReference type="GO" id="GO:0000156">
    <property type="term" value="F:phosphorelay response regulator activity"/>
    <property type="evidence" value="ECO:0007669"/>
    <property type="project" value="TreeGrafter"/>
</dbReference>
<dbReference type="InterPro" id="IPR009057">
    <property type="entry name" value="Homeodomain-like_sf"/>
</dbReference>
<evidence type="ECO:0008006" key="14">
    <source>
        <dbReference type="Google" id="ProtNLM"/>
    </source>
</evidence>
<dbReference type="InterPro" id="IPR039420">
    <property type="entry name" value="WalR-like"/>
</dbReference>
<dbReference type="Proteomes" id="UP000091897">
    <property type="component" value="Chromosome"/>
</dbReference>
<dbReference type="InterPro" id="IPR018060">
    <property type="entry name" value="HTH_AraC"/>
</dbReference>
<dbReference type="InterPro" id="IPR018062">
    <property type="entry name" value="HTH_AraC-typ_CS"/>
</dbReference>
<evidence type="ECO:0000259" key="9">
    <source>
        <dbReference type="PROSITE" id="PS50110"/>
    </source>
</evidence>
<dbReference type="Pfam" id="PF00072">
    <property type="entry name" value="Response_reg"/>
    <property type="match status" value="1"/>
</dbReference>
<dbReference type="PROSITE" id="PS50110">
    <property type="entry name" value="RESPONSE_REGULATORY"/>
    <property type="match status" value="1"/>
</dbReference>
<proteinExistence type="predicted"/>
<dbReference type="SMART" id="SM00448">
    <property type="entry name" value="REC"/>
    <property type="match status" value="1"/>
</dbReference>
<dbReference type="InterPro" id="IPR001789">
    <property type="entry name" value="Sig_transdc_resp-reg_receiver"/>
</dbReference>
<keyword evidence="4" id="KW-0238">DNA-binding</keyword>